<dbReference type="Proteomes" id="UP000030302">
    <property type="component" value="Chromosome"/>
</dbReference>
<keyword evidence="1 2" id="KW-0812">Transmembrane</keyword>
<dbReference type="HOGENOM" id="CLU_159301_1_0_4"/>
<protein>
    <submittedName>
        <fullName evidence="2">Putative transmembrane protein</fullName>
    </submittedName>
</protein>
<keyword evidence="1" id="KW-1133">Transmembrane helix</keyword>
<dbReference type="AlphaFoldDB" id="A0A0A1FCU0"/>
<sequence>MNVSLSSLFVILLALLAANLPFFNERLFALVPLKSGGQGEAAVKPIWVRLLELLALYALVGLFAYVLEANIGNTFTQGWEFYAVTGCMFLVLAYPGYVLRYLKKHR</sequence>
<keyword evidence="1" id="KW-0472">Membrane</keyword>
<dbReference type="OrthoDB" id="5785537at2"/>
<dbReference type="PIRSF" id="PIRSF019883">
    <property type="entry name" value="UCP019883"/>
    <property type="match status" value="1"/>
</dbReference>
<dbReference type="Pfam" id="PF10993">
    <property type="entry name" value="DUF2818"/>
    <property type="match status" value="1"/>
</dbReference>
<gene>
    <name evidence="2" type="ORF">LT85_3133</name>
</gene>
<evidence type="ECO:0000256" key="1">
    <source>
        <dbReference type="SAM" id="Phobius"/>
    </source>
</evidence>
<accession>A0A0A1FCU0</accession>
<feature type="transmembrane region" description="Helical" evidence="1">
    <location>
        <begin position="79"/>
        <end position="97"/>
    </location>
</feature>
<evidence type="ECO:0000313" key="2">
    <source>
        <dbReference type="EMBL" id="AIY42291.1"/>
    </source>
</evidence>
<keyword evidence="3" id="KW-1185">Reference proteome</keyword>
<dbReference type="InterPro" id="IPR016768">
    <property type="entry name" value="UCP019883"/>
</dbReference>
<organism evidence="2 3">
    <name type="scientific">Collimonas arenae</name>
    <dbReference type="NCBI Taxonomy" id="279058"/>
    <lineage>
        <taxon>Bacteria</taxon>
        <taxon>Pseudomonadati</taxon>
        <taxon>Pseudomonadota</taxon>
        <taxon>Betaproteobacteria</taxon>
        <taxon>Burkholderiales</taxon>
        <taxon>Oxalobacteraceae</taxon>
        <taxon>Collimonas</taxon>
    </lineage>
</organism>
<name>A0A0A1FCU0_9BURK</name>
<dbReference type="RefSeq" id="WP_038490365.1">
    <property type="nucleotide sequence ID" value="NZ_CP009962.1"/>
</dbReference>
<dbReference type="EMBL" id="CP009962">
    <property type="protein sequence ID" value="AIY42291.1"/>
    <property type="molecule type" value="Genomic_DNA"/>
</dbReference>
<reference evidence="3" key="1">
    <citation type="journal article" date="2014" name="Soil Biol. Biochem.">
        <title>Structure and function of bacterial communities in ageing soils: Insights from the Mendocino ecological staircase.</title>
        <authorList>
            <person name="Uroz S."/>
            <person name="Tech J.J."/>
            <person name="Sawaya N.A."/>
            <person name="Frey-Klett P."/>
            <person name="Leveau J.H.J."/>
        </authorList>
    </citation>
    <scope>NUCLEOTIDE SEQUENCE [LARGE SCALE GENOMIC DNA]</scope>
    <source>
        <strain evidence="3">Cal35</strain>
    </source>
</reference>
<evidence type="ECO:0000313" key="3">
    <source>
        <dbReference type="Proteomes" id="UP000030302"/>
    </source>
</evidence>
<dbReference type="STRING" id="279058.LT85_3133"/>
<dbReference type="KEGG" id="care:LT85_3133"/>
<proteinExistence type="predicted"/>
<feature type="transmembrane region" description="Helical" evidence="1">
    <location>
        <begin position="46"/>
        <end position="67"/>
    </location>
</feature>